<feature type="domain" description="PAS" evidence="14">
    <location>
        <begin position="5"/>
        <end position="74"/>
    </location>
</feature>
<keyword evidence="16" id="KW-1185">Reference proteome</keyword>
<name>M0E9V3_9EURY</name>
<protein>
    <recommendedName>
        <fullName evidence="3">histidine kinase</fullName>
        <ecNumber evidence="3">2.7.13.3</ecNumber>
    </recommendedName>
</protein>
<dbReference type="PANTHER" id="PTHR42878:SF7">
    <property type="entry name" value="SENSOR HISTIDINE KINASE GLRK"/>
    <property type="match status" value="1"/>
</dbReference>
<dbReference type="CDD" id="cd00130">
    <property type="entry name" value="PAS"/>
    <property type="match status" value="1"/>
</dbReference>
<dbReference type="GO" id="GO:0005524">
    <property type="term" value="F:ATP binding"/>
    <property type="evidence" value="ECO:0007669"/>
    <property type="project" value="UniProtKB-KW"/>
</dbReference>
<dbReference type="CDD" id="cd16936">
    <property type="entry name" value="HATPase_RsbW-like"/>
    <property type="match status" value="1"/>
</dbReference>
<dbReference type="GO" id="GO:0000156">
    <property type="term" value="F:phosphorelay response regulator activity"/>
    <property type="evidence" value="ECO:0007669"/>
    <property type="project" value="TreeGrafter"/>
</dbReference>
<evidence type="ECO:0000313" key="16">
    <source>
        <dbReference type="Proteomes" id="UP000011509"/>
    </source>
</evidence>
<organism evidence="15 16">
    <name type="scientific">Halorubrum coriense DSM 10284</name>
    <dbReference type="NCBI Taxonomy" id="1227466"/>
    <lineage>
        <taxon>Archaea</taxon>
        <taxon>Methanobacteriati</taxon>
        <taxon>Methanobacteriota</taxon>
        <taxon>Stenosarchaea group</taxon>
        <taxon>Halobacteria</taxon>
        <taxon>Halobacteriales</taxon>
        <taxon>Haloferacaceae</taxon>
        <taxon>Halorubrum</taxon>
    </lineage>
</organism>
<evidence type="ECO:0000256" key="10">
    <source>
        <dbReference type="ARBA" id="ARBA00023012"/>
    </source>
</evidence>
<dbReference type="NCBIfam" id="TIGR00229">
    <property type="entry name" value="sensory_box"/>
    <property type="match status" value="1"/>
</dbReference>
<dbReference type="AlphaFoldDB" id="M0E9V3"/>
<dbReference type="Pfam" id="PF08448">
    <property type="entry name" value="PAS_4"/>
    <property type="match status" value="1"/>
</dbReference>
<dbReference type="RefSeq" id="WP_006114244.1">
    <property type="nucleotide sequence ID" value="NZ_AOJL01000058.1"/>
</dbReference>
<dbReference type="STRING" id="1227466.C464_13525"/>
<dbReference type="GO" id="GO:0004673">
    <property type="term" value="F:protein histidine kinase activity"/>
    <property type="evidence" value="ECO:0007669"/>
    <property type="project" value="UniProtKB-EC"/>
</dbReference>
<keyword evidence="7 15" id="KW-0418">Kinase</keyword>
<evidence type="ECO:0000256" key="8">
    <source>
        <dbReference type="ARBA" id="ARBA00022840"/>
    </source>
</evidence>
<sequence>MAAKPHARLPPAYDSLRVGIALFDAAAGTVESANDRLESLVGYSTAELRGLSVGRYTANTYRFSEPEFADRLREAAAGGSPVFTWRIKRADGELVWVRVSLSPWRGEAEGETDAVRGDGGSGAEAETTARHVLAEVRDITDHYAASRRETLFWRVLRHNLRNEANKIIGYTGEVLRTTDDDGVREAAADAREAAVGLGGVATSVKEIQQAVSRSETPRTNRLAADAVRDVVAALEPSHPDAEFVVAERRPMWVHVDAAFDHALRHAVENAVRHADEPEPTVEVTVRPSPNTGRVEIRVADANPHIPSVEVDALDAFGEVTNTRHGTGVGLFVMKWCIESLGGELEFERREPRGNVVRLYLPARERPALSA</sequence>
<comment type="caution">
    <text evidence="15">The sequence shown here is derived from an EMBL/GenBank/DDBJ whole genome shotgun (WGS) entry which is preliminary data.</text>
</comment>
<evidence type="ECO:0000256" key="5">
    <source>
        <dbReference type="ARBA" id="ARBA00022692"/>
    </source>
</evidence>
<dbReference type="SUPFAM" id="SSF55874">
    <property type="entry name" value="ATPase domain of HSP90 chaperone/DNA topoisomerase II/histidine kinase"/>
    <property type="match status" value="1"/>
</dbReference>
<proteinExistence type="predicted"/>
<evidence type="ECO:0000256" key="2">
    <source>
        <dbReference type="ARBA" id="ARBA00004141"/>
    </source>
</evidence>
<dbReference type="GO" id="GO:0007234">
    <property type="term" value="P:osmosensory signaling via phosphorelay pathway"/>
    <property type="evidence" value="ECO:0007669"/>
    <property type="project" value="TreeGrafter"/>
</dbReference>
<comment type="subcellular location">
    <subcellularLocation>
        <location evidence="2">Membrane</location>
        <topology evidence="2">Multi-pass membrane protein</topology>
    </subcellularLocation>
</comment>
<dbReference type="EMBL" id="AOJL01000058">
    <property type="protein sequence ID" value="ELZ44520.1"/>
    <property type="molecule type" value="Genomic_DNA"/>
</dbReference>
<evidence type="ECO:0000256" key="11">
    <source>
        <dbReference type="ARBA" id="ARBA00023136"/>
    </source>
</evidence>
<evidence type="ECO:0000256" key="12">
    <source>
        <dbReference type="SAM" id="MobiDB-lite"/>
    </source>
</evidence>
<dbReference type="InterPro" id="IPR050351">
    <property type="entry name" value="BphY/WalK/GraS-like"/>
</dbReference>
<dbReference type="Gene3D" id="3.30.450.20">
    <property type="entry name" value="PAS domain"/>
    <property type="match status" value="1"/>
</dbReference>
<feature type="region of interest" description="Disordered" evidence="12">
    <location>
        <begin position="108"/>
        <end position="127"/>
    </location>
</feature>
<evidence type="ECO:0000256" key="1">
    <source>
        <dbReference type="ARBA" id="ARBA00000085"/>
    </source>
</evidence>
<evidence type="ECO:0000256" key="3">
    <source>
        <dbReference type="ARBA" id="ARBA00012438"/>
    </source>
</evidence>
<evidence type="ECO:0000256" key="4">
    <source>
        <dbReference type="ARBA" id="ARBA00022679"/>
    </source>
</evidence>
<dbReference type="Proteomes" id="UP000011509">
    <property type="component" value="Unassembled WGS sequence"/>
</dbReference>
<dbReference type="InterPro" id="IPR000014">
    <property type="entry name" value="PAS"/>
</dbReference>
<dbReference type="SMART" id="SM00387">
    <property type="entry name" value="HATPase_c"/>
    <property type="match status" value="1"/>
</dbReference>
<dbReference type="PROSITE" id="PS50109">
    <property type="entry name" value="HIS_KIN"/>
    <property type="match status" value="1"/>
</dbReference>
<keyword evidence="6" id="KW-0547">Nucleotide-binding</keyword>
<evidence type="ECO:0000256" key="7">
    <source>
        <dbReference type="ARBA" id="ARBA00022777"/>
    </source>
</evidence>
<dbReference type="InterPro" id="IPR035965">
    <property type="entry name" value="PAS-like_dom_sf"/>
</dbReference>
<dbReference type="EC" id="2.7.13.3" evidence="3"/>
<dbReference type="PROSITE" id="PS50112">
    <property type="entry name" value="PAS"/>
    <property type="match status" value="1"/>
</dbReference>
<dbReference type="GO" id="GO:0016020">
    <property type="term" value="C:membrane"/>
    <property type="evidence" value="ECO:0007669"/>
    <property type="project" value="UniProtKB-SubCell"/>
</dbReference>
<keyword evidence="8" id="KW-0067">ATP-binding</keyword>
<accession>M0E9V3</accession>
<keyword evidence="11" id="KW-0472">Membrane</keyword>
<dbReference type="OrthoDB" id="327291at2157"/>
<dbReference type="Pfam" id="PF02518">
    <property type="entry name" value="HATPase_c"/>
    <property type="match status" value="1"/>
</dbReference>
<dbReference type="GO" id="GO:0030295">
    <property type="term" value="F:protein kinase activator activity"/>
    <property type="evidence" value="ECO:0007669"/>
    <property type="project" value="TreeGrafter"/>
</dbReference>
<keyword evidence="9" id="KW-1133">Transmembrane helix</keyword>
<evidence type="ECO:0000313" key="15">
    <source>
        <dbReference type="EMBL" id="ELZ44520.1"/>
    </source>
</evidence>
<dbReference type="PANTHER" id="PTHR42878">
    <property type="entry name" value="TWO-COMPONENT HISTIDINE KINASE"/>
    <property type="match status" value="1"/>
</dbReference>
<dbReference type="SUPFAM" id="SSF55785">
    <property type="entry name" value="PYP-like sensor domain (PAS domain)"/>
    <property type="match status" value="1"/>
</dbReference>
<dbReference type="InterPro" id="IPR004358">
    <property type="entry name" value="Sig_transdc_His_kin-like_C"/>
</dbReference>
<keyword evidence="10" id="KW-0902">Two-component regulatory system</keyword>
<dbReference type="Gene3D" id="3.30.565.10">
    <property type="entry name" value="Histidine kinase-like ATPase, C-terminal domain"/>
    <property type="match status" value="1"/>
</dbReference>
<dbReference type="PRINTS" id="PR00344">
    <property type="entry name" value="BCTRLSENSOR"/>
</dbReference>
<evidence type="ECO:0000256" key="9">
    <source>
        <dbReference type="ARBA" id="ARBA00022989"/>
    </source>
</evidence>
<dbReference type="InterPro" id="IPR003594">
    <property type="entry name" value="HATPase_dom"/>
</dbReference>
<gene>
    <name evidence="15" type="ORF">C464_13525</name>
</gene>
<evidence type="ECO:0000259" key="14">
    <source>
        <dbReference type="PROSITE" id="PS50112"/>
    </source>
</evidence>
<dbReference type="PATRIC" id="fig|1227466.3.peg.2687"/>
<dbReference type="InterPro" id="IPR036890">
    <property type="entry name" value="HATPase_C_sf"/>
</dbReference>
<keyword evidence="5" id="KW-0812">Transmembrane</keyword>
<feature type="domain" description="Histidine kinase" evidence="13">
    <location>
        <begin position="155"/>
        <end position="364"/>
    </location>
</feature>
<comment type="catalytic activity">
    <reaction evidence="1">
        <text>ATP + protein L-histidine = ADP + protein N-phospho-L-histidine.</text>
        <dbReference type="EC" id="2.7.13.3"/>
    </reaction>
</comment>
<evidence type="ECO:0000259" key="13">
    <source>
        <dbReference type="PROSITE" id="PS50109"/>
    </source>
</evidence>
<dbReference type="InterPro" id="IPR013656">
    <property type="entry name" value="PAS_4"/>
</dbReference>
<dbReference type="InterPro" id="IPR005467">
    <property type="entry name" value="His_kinase_dom"/>
</dbReference>
<reference evidence="15 16" key="1">
    <citation type="journal article" date="2014" name="PLoS Genet.">
        <title>Phylogenetically driven sequencing of extremely halophilic archaea reveals strategies for static and dynamic osmo-response.</title>
        <authorList>
            <person name="Becker E.A."/>
            <person name="Seitzer P.M."/>
            <person name="Tritt A."/>
            <person name="Larsen D."/>
            <person name="Krusor M."/>
            <person name="Yao A.I."/>
            <person name="Wu D."/>
            <person name="Madern D."/>
            <person name="Eisen J.A."/>
            <person name="Darling A.E."/>
            <person name="Facciotti M.T."/>
        </authorList>
    </citation>
    <scope>NUCLEOTIDE SEQUENCE [LARGE SCALE GENOMIC DNA]</scope>
    <source>
        <strain evidence="15 16">DSM 10284</strain>
    </source>
</reference>
<keyword evidence="4" id="KW-0808">Transferase</keyword>
<evidence type="ECO:0000256" key="6">
    <source>
        <dbReference type="ARBA" id="ARBA00022741"/>
    </source>
</evidence>